<dbReference type="GO" id="GO:0005886">
    <property type="term" value="C:plasma membrane"/>
    <property type="evidence" value="ECO:0007669"/>
    <property type="project" value="TreeGrafter"/>
</dbReference>
<feature type="transmembrane region" description="Helical" evidence="7">
    <location>
        <begin position="59"/>
        <end position="82"/>
    </location>
</feature>
<evidence type="ECO:0000256" key="4">
    <source>
        <dbReference type="ARBA" id="ARBA00022989"/>
    </source>
</evidence>
<dbReference type="PANTHER" id="PTHR19282">
    <property type="entry name" value="TETRASPANIN"/>
    <property type="match status" value="1"/>
</dbReference>
<evidence type="ECO:0000256" key="7">
    <source>
        <dbReference type="RuleBase" id="RU361218"/>
    </source>
</evidence>
<evidence type="ECO:0000256" key="2">
    <source>
        <dbReference type="ARBA" id="ARBA00006840"/>
    </source>
</evidence>
<feature type="transmembrane region" description="Helical" evidence="7">
    <location>
        <begin position="217"/>
        <end position="235"/>
    </location>
</feature>
<feature type="transmembrane region" description="Helical" evidence="7">
    <location>
        <begin position="12"/>
        <end position="34"/>
    </location>
</feature>
<evidence type="ECO:0000313" key="9">
    <source>
        <dbReference type="Proteomes" id="UP000299102"/>
    </source>
</evidence>
<evidence type="ECO:0000256" key="3">
    <source>
        <dbReference type="ARBA" id="ARBA00022692"/>
    </source>
</evidence>
<dbReference type="Gene3D" id="1.10.1450.10">
    <property type="entry name" value="Tetraspanin"/>
    <property type="match status" value="1"/>
</dbReference>
<dbReference type="InterPro" id="IPR000301">
    <property type="entry name" value="Tetraspanin_animals"/>
</dbReference>
<dbReference type="InterPro" id="IPR008952">
    <property type="entry name" value="Tetraspanin_EC2_sf"/>
</dbReference>
<dbReference type="InterPro" id="IPR018499">
    <property type="entry name" value="Tetraspanin/Peripherin"/>
</dbReference>
<feature type="transmembrane region" description="Helical" evidence="7">
    <location>
        <begin position="89"/>
        <end position="115"/>
    </location>
</feature>
<protein>
    <recommendedName>
        <fullName evidence="7">Tetraspanin</fullName>
    </recommendedName>
</protein>
<comment type="caution">
    <text evidence="8">The sequence shown here is derived from an EMBL/GenBank/DDBJ whole genome shotgun (WGS) entry which is preliminary data.</text>
</comment>
<accession>A0A4C1ZZZ4</accession>
<name>A0A4C1ZZZ4_EUMVA</name>
<keyword evidence="6" id="KW-1015">Disulfide bond</keyword>
<gene>
    <name evidence="8" type="primary">CD151</name>
    <name evidence="8" type="ORF">EVAR_91246_1</name>
</gene>
<keyword evidence="3 7" id="KW-0812">Transmembrane</keyword>
<proteinExistence type="inferred from homology"/>
<keyword evidence="9" id="KW-1185">Reference proteome</keyword>
<evidence type="ECO:0000313" key="8">
    <source>
        <dbReference type="EMBL" id="GBP93288.1"/>
    </source>
</evidence>
<evidence type="ECO:0000256" key="5">
    <source>
        <dbReference type="ARBA" id="ARBA00023136"/>
    </source>
</evidence>
<evidence type="ECO:0000256" key="6">
    <source>
        <dbReference type="PIRSR" id="PIRSR002419-1"/>
    </source>
</evidence>
<dbReference type="SUPFAM" id="SSF48652">
    <property type="entry name" value="Tetraspanin"/>
    <property type="match status" value="1"/>
</dbReference>
<dbReference type="STRING" id="151549.A0A4C1ZZZ4"/>
<dbReference type="EMBL" id="BGZK01002360">
    <property type="protein sequence ID" value="GBP93288.1"/>
    <property type="molecule type" value="Genomic_DNA"/>
</dbReference>
<reference evidence="8 9" key="1">
    <citation type="journal article" date="2019" name="Commun. Biol.">
        <title>The bagworm genome reveals a unique fibroin gene that provides high tensile strength.</title>
        <authorList>
            <person name="Kono N."/>
            <person name="Nakamura H."/>
            <person name="Ohtoshi R."/>
            <person name="Tomita M."/>
            <person name="Numata K."/>
            <person name="Arakawa K."/>
        </authorList>
    </citation>
    <scope>NUCLEOTIDE SEQUENCE [LARGE SCALE GENOMIC DNA]</scope>
</reference>
<dbReference type="OrthoDB" id="10033535at2759"/>
<organism evidence="8 9">
    <name type="scientific">Eumeta variegata</name>
    <name type="common">Bagworm moth</name>
    <name type="synonym">Eumeta japonica</name>
    <dbReference type="NCBI Taxonomy" id="151549"/>
    <lineage>
        <taxon>Eukaryota</taxon>
        <taxon>Metazoa</taxon>
        <taxon>Ecdysozoa</taxon>
        <taxon>Arthropoda</taxon>
        <taxon>Hexapoda</taxon>
        <taxon>Insecta</taxon>
        <taxon>Pterygota</taxon>
        <taxon>Neoptera</taxon>
        <taxon>Endopterygota</taxon>
        <taxon>Lepidoptera</taxon>
        <taxon>Glossata</taxon>
        <taxon>Ditrysia</taxon>
        <taxon>Tineoidea</taxon>
        <taxon>Psychidae</taxon>
        <taxon>Oiketicinae</taxon>
        <taxon>Eumeta</taxon>
    </lineage>
</organism>
<comment type="subcellular location">
    <subcellularLocation>
        <location evidence="1 7">Membrane</location>
        <topology evidence="1 7">Multi-pass membrane protein</topology>
    </subcellularLocation>
</comment>
<keyword evidence="5 7" id="KW-0472">Membrane</keyword>
<dbReference type="PIRSF" id="PIRSF002419">
    <property type="entry name" value="Tetraspanin"/>
    <property type="match status" value="1"/>
</dbReference>
<sequence>MGLGGVFRAGLAVASAVYAVLGLALVTVGVWFFVNLYDITSLRNSNHYLLDYRVYWPQVAPWLFIIVGLFMVGVAVLGWVAARRQRRGLVAVCGALLLVAAVGHALATALVLVFVDDDATDKFIKDTIYDGYYNSQSEHNALMAFGRIEQRLRCCGANDARDYRSWRNDLPGSCCGHRYFGATCDFTDKEANERLGCTRVATVYARIISRYVGVGDAVIAALLLAGAALAWRYYVYLDERDHEHVVSNGKGETDC</sequence>
<comment type="similarity">
    <text evidence="2 7">Belongs to the tetraspanin (TM4SF) family.</text>
</comment>
<dbReference type="Proteomes" id="UP000299102">
    <property type="component" value="Unassembled WGS sequence"/>
</dbReference>
<dbReference type="AlphaFoldDB" id="A0A4C1ZZZ4"/>
<keyword evidence="4 7" id="KW-1133">Transmembrane helix</keyword>
<dbReference type="Pfam" id="PF00335">
    <property type="entry name" value="Tetraspanin"/>
    <property type="match status" value="1"/>
</dbReference>
<feature type="disulfide bond" evidence="6">
    <location>
        <begin position="155"/>
        <end position="174"/>
    </location>
</feature>
<evidence type="ECO:0000256" key="1">
    <source>
        <dbReference type="ARBA" id="ARBA00004141"/>
    </source>
</evidence>
<dbReference type="PANTHER" id="PTHR19282:SF544">
    <property type="entry name" value="TETRASPANIN"/>
    <property type="match status" value="1"/>
</dbReference>